<dbReference type="Gene3D" id="3.80.10.10">
    <property type="entry name" value="Ribonuclease Inhibitor"/>
    <property type="match status" value="1"/>
</dbReference>
<dbReference type="GO" id="GO:0009734">
    <property type="term" value="P:auxin-activated signaling pathway"/>
    <property type="evidence" value="ECO:0007669"/>
    <property type="project" value="UniProtKB-KW"/>
</dbReference>
<keyword evidence="4" id="KW-1185">Reference proteome</keyword>
<dbReference type="GO" id="GO:0031146">
    <property type="term" value="P:SCF-dependent proteasomal ubiquitin-dependent protein catabolic process"/>
    <property type="evidence" value="ECO:0007669"/>
    <property type="project" value="TreeGrafter"/>
</dbReference>
<evidence type="ECO:0000313" key="4">
    <source>
        <dbReference type="Proteomes" id="UP001210211"/>
    </source>
</evidence>
<dbReference type="Pfam" id="PF18791">
    <property type="entry name" value="Transp_inhibit"/>
    <property type="match status" value="1"/>
</dbReference>
<organism evidence="3 4">
    <name type="scientific">Rhynchospora tenuis</name>
    <dbReference type="NCBI Taxonomy" id="198213"/>
    <lineage>
        <taxon>Eukaryota</taxon>
        <taxon>Viridiplantae</taxon>
        <taxon>Streptophyta</taxon>
        <taxon>Embryophyta</taxon>
        <taxon>Tracheophyta</taxon>
        <taxon>Spermatophyta</taxon>
        <taxon>Magnoliopsida</taxon>
        <taxon>Liliopsida</taxon>
        <taxon>Poales</taxon>
        <taxon>Cyperaceae</taxon>
        <taxon>Cyperoideae</taxon>
        <taxon>Rhynchosporeae</taxon>
        <taxon>Rhynchospora</taxon>
    </lineage>
</organism>
<dbReference type="InterPro" id="IPR001810">
    <property type="entry name" value="F-box_dom"/>
</dbReference>
<comment type="caution">
    <text evidence="3">The sequence shown here is derived from an EMBL/GenBank/DDBJ whole genome shotgun (WGS) entry which is preliminary data.</text>
</comment>
<dbReference type="EMBL" id="JAMRDG010000001">
    <property type="protein sequence ID" value="KAJ3701499.1"/>
    <property type="molecule type" value="Genomic_DNA"/>
</dbReference>
<reference evidence="3 4" key="1">
    <citation type="journal article" date="2022" name="Cell">
        <title>Repeat-based holocentromeres influence genome architecture and karyotype evolution.</title>
        <authorList>
            <person name="Hofstatter P.G."/>
            <person name="Thangavel G."/>
            <person name="Lux T."/>
            <person name="Neumann P."/>
            <person name="Vondrak T."/>
            <person name="Novak P."/>
            <person name="Zhang M."/>
            <person name="Costa L."/>
            <person name="Castellani M."/>
            <person name="Scott A."/>
            <person name="Toegelov H."/>
            <person name="Fuchs J."/>
            <person name="Mata-Sucre Y."/>
            <person name="Dias Y."/>
            <person name="Vanzela A.L.L."/>
            <person name="Huettel B."/>
            <person name="Almeida C.C.S."/>
            <person name="Simkova H."/>
            <person name="Souza G."/>
            <person name="Pedrosa-Harand A."/>
            <person name="Macas J."/>
            <person name="Mayer K.F.X."/>
            <person name="Houben A."/>
            <person name="Marques A."/>
        </authorList>
    </citation>
    <scope>NUCLEOTIDE SEQUENCE [LARGE SCALE GENOMIC DNA]</scope>
    <source>
        <strain evidence="3">RhyTen1mFocal</strain>
    </source>
</reference>
<dbReference type="GO" id="GO:0019005">
    <property type="term" value="C:SCF ubiquitin ligase complex"/>
    <property type="evidence" value="ECO:0007669"/>
    <property type="project" value="TreeGrafter"/>
</dbReference>
<gene>
    <name evidence="3" type="ORF">LUZ61_005204</name>
</gene>
<dbReference type="InterPro" id="IPR006553">
    <property type="entry name" value="Leu-rich_rpt_Cys-con_subtyp"/>
</dbReference>
<dbReference type="Pfam" id="PF13516">
    <property type="entry name" value="LRR_6"/>
    <property type="match status" value="1"/>
</dbReference>
<feature type="domain" description="F-box" evidence="2">
    <location>
        <begin position="4"/>
        <end position="45"/>
    </location>
</feature>
<dbReference type="PANTHER" id="PTHR16134">
    <property type="entry name" value="F-BOX/TPR REPEAT PROTEIN POF3"/>
    <property type="match status" value="1"/>
</dbReference>
<protein>
    <recommendedName>
        <fullName evidence="2">F-box domain-containing protein</fullName>
    </recommendedName>
</protein>
<sequence length="574" mass="64068">MPYFPQEVVECIFSYLTSHQDRNSVSLVCKDWSVIEQKTRRHVYVANCYAVSPTRVATRFPGLWVLTVKGMPHFADFRLVPRGWGGSVQPWINAMACSCPRLEEIRFKRMVVSDESLMLISRSFPNLKALVLVSCRAFSTDGLTYIASSCRQLRELDLQENEVNDRGSQWLECFPNSFTSLESLKFTCLRSAVNSATLEGLVARCPNLRTLHVNSSISVECLSRILIRAPRLVDLGTGSLSSNQMGWYRRLFYSFQKCKGLKSLSGIWFVGPRTFQPVVYPVCGNLLSLKLSSAPWILKSDLLNVISNCPRLQKLWVVDRIGDEGLAVVGSTCQDLRELRVFQSNFHGPSCWVTDEGLIAISTGCPKLNCLLYYCAQMTNAALMTVAKNCPDLIQFKLRNLDPVKPDPVTNHPLDEGFGAIVQGCKGLKRLSLSGFLTDQVFLYIGMYAEQLEMLSIAYAGETDNGMMYVLNGCKNLRKLKIQDCPFGDGALLEDFTKYETLRSLWMSSCEVTIGGCKALAAKNTQLSVEVISDLNSISGLSLEPSKNQRAEKVYIYRTVAGPRTDAPTNVSIL</sequence>
<dbReference type="CDD" id="cd22159">
    <property type="entry name" value="F-box_AtTIR1-like"/>
    <property type="match status" value="1"/>
</dbReference>
<dbReference type="Pfam" id="PF18511">
    <property type="entry name" value="F-box_5"/>
    <property type="match status" value="1"/>
</dbReference>
<evidence type="ECO:0000259" key="2">
    <source>
        <dbReference type="SMART" id="SM00256"/>
    </source>
</evidence>
<dbReference type="Proteomes" id="UP001210211">
    <property type="component" value="Unassembled WGS sequence"/>
</dbReference>
<name>A0AAD6EUG6_9POAL</name>
<dbReference type="InterPro" id="IPR041101">
    <property type="entry name" value="Transp_inhibit"/>
</dbReference>
<proteinExistence type="predicted"/>
<dbReference type="InterPro" id="IPR032675">
    <property type="entry name" value="LRR_dom_sf"/>
</dbReference>
<dbReference type="FunFam" id="1.20.1280.50:FF:000006">
    <property type="entry name" value="Transport inhibitor response 1"/>
    <property type="match status" value="1"/>
</dbReference>
<dbReference type="SMART" id="SM00367">
    <property type="entry name" value="LRR_CC"/>
    <property type="match status" value="8"/>
</dbReference>
<dbReference type="InterPro" id="IPR001611">
    <property type="entry name" value="Leu-rich_rpt"/>
</dbReference>
<evidence type="ECO:0000256" key="1">
    <source>
        <dbReference type="ARBA" id="ARBA00023294"/>
    </source>
</evidence>
<dbReference type="Gene3D" id="1.20.1280.50">
    <property type="match status" value="1"/>
</dbReference>
<dbReference type="AlphaFoldDB" id="A0AAD6EUG6"/>
<evidence type="ECO:0000313" key="3">
    <source>
        <dbReference type="EMBL" id="KAJ3701499.1"/>
    </source>
</evidence>
<accession>A0AAD6EUG6</accession>
<dbReference type="SMART" id="SM00256">
    <property type="entry name" value="FBOX"/>
    <property type="match status" value="1"/>
</dbReference>
<dbReference type="PANTHER" id="PTHR16134:SF45">
    <property type="entry name" value="PROTEIN AUXIN SIGNALING F-BOX 3"/>
    <property type="match status" value="1"/>
</dbReference>
<dbReference type="SUPFAM" id="SSF52047">
    <property type="entry name" value="RNI-like"/>
    <property type="match status" value="2"/>
</dbReference>
<dbReference type="InterPro" id="IPR041567">
    <property type="entry name" value="COI1_F-box"/>
</dbReference>
<keyword evidence="1" id="KW-0927">Auxin signaling pathway</keyword>